<feature type="signal peptide" evidence="1">
    <location>
        <begin position="1"/>
        <end position="30"/>
    </location>
</feature>
<accession>A0A2M4DK25</accession>
<evidence type="ECO:0000256" key="1">
    <source>
        <dbReference type="SAM" id="SignalP"/>
    </source>
</evidence>
<proteinExistence type="predicted"/>
<sequence length="81" mass="8798">MAWSLLRPGLLLLLRCTLNMLCSMHLPAAATSMMVASGNCVRKVKICRHHRVPSCLPSSSSEGKFIVKALRSSHASLAHRG</sequence>
<dbReference type="AlphaFoldDB" id="A0A2M4DK25"/>
<reference evidence="2" key="1">
    <citation type="submission" date="2018-01" db="EMBL/GenBank/DDBJ databases">
        <title>An insight into the sialome of Amazonian anophelines.</title>
        <authorList>
            <person name="Ribeiro J.M."/>
            <person name="Scarpassa V."/>
            <person name="Calvo E."/>
        </authorList>
    </citation>
    <scope>NUCLEOTIDE SEQUENCE</scope>
</reference>
<protein>
    <submittedName>
        <fullName evidence="2">Putative secreted protein</fullName>
    </submittedName>
</protein>
<keyword evidence="1" id="KW-0732">Signal</keyword>
<name>A0A2M4DK25_ANODA</name>
<feature type="chain" id="PRO_5014604417" evidence="1">
    <location>
        <begin position="31"/>
        <end position="81"/>
    </location>
</feature>
<dbReference type="EMBL" id="GGFL01013360">
    <property type="protein sequence ID" value="MBW77538.1"/>
    <property type="molecule type" value="Transcribed_RNA"/>
</dbReference>
<organism evidence="2">
    <name type="scientific">Anopheles darlingi</name>
    <name type="common">Mosquito</name>
    <dbReference type="NCBI Taxonomy" id="43151"/>
    <lineage>
        <taxon>Eukaryota</taxon>
        <taxon>Metazoa</taxon>
        <taxon>Ecdysozoa</taxon>
        <taxon>Arthropoda</taxon>
        <taxon>Hexapoda</taxon>
        <taxon>Insecta</taxon>
        <taxon>Pterygota</taxon>
        <taxon>Neoptera</taxon>
        <taxon>Endopterygota</taxon>
        <taxon>Diptera</taxon>
        <taxon>Nematocera</taxon>
        <taxon>Culicoidea</taxon>
        <taxon>Culicidae</taxon>
        <taxon>Anophelinae</taxon>
        <taxon>Anopheles</taxon>
    </lineage>
</organism>
<evidence type="ECO:0000313" key="2">
    <source>
        <dbReference type="EMBL" id="MBW77538.1"/>
    </source>
</evidence>